<evidence type="ECO:0000256" key="2">
    <source>
        <dbReference type="ARBA" id="ARBA00023002"/>
    </source>
</evidence>
<name>A0ABW4S0T9_9RHOB</name>
<accession>A0ABW4S0T9</accession>
<dbReference type="Gene3D" id="3.40.50.720">
    <property type="entry name" value="NAD(P)-binding Rossmann-like Domain"/>
    <property type="match status" value="1"/>
</dbReference>
<dbReference type="SMART" id="SM00822">
    <property type="entry name" value="PKS_KR"/>
    <property type="match status" value="1"/>
</dbReference>
<dbReference type="PRINTS" id="PR00081">
    <property type="entry name" value="GDHRDH"/>
</dbReference>
<comment type="caution">
    <text evidence="6">The sequence shown here is derived from an EMBL/GenBank/DDBJ whole genome shotgun (WGS) entry which is preliminary data.</text>
</comment>
<evidence type="ECO:0000256" key="3">
    <source>
        <dbReference type="RuleBase" id="RU000363"/>
    </source>
</evidence>
<evidence type="ECO:0000256" key="1">
    <source>
        <dbReference type="ARBA" id="ARBA00006484"/>
    </source>
</evidence>
<sequence>MEDGFRGKVVVITGATAGVGRATALAFAQQGARLGLIARDEAALTALQDELRPMGVRSQRLAVDMADAAAVTAAAEAVERHLGPIAVWVNNAMTTVFGKVRDLTPQEFRRVTEVSYLGYVHGTQAALKMMEQRDRGTIVQVGSALAWRGIPLQAPYCAAKHAIQGFTESLRTELLHDGSAIRVTTVHLPAINTPQFDWARTRTGHQPRPVAPVFAPEVAARAILRAAARPRREYWLGSSTIRTVIGSLLSPAIADWFLVRGAVEGQERAAPARPDRPDNLTRPVSGLHRVSGPFGDEARQSAAMVPASVAVLGTAAGALLAAGLAGAALGRLWNNGR</sequence>
<keyword evidence="4" id="KW-0812">Transmembrane</keyword>
<reference evidence="7" key="1">
    <citation type="journal article" date="2019" name="Int. J. Syst. Evol. Microbiol.">
        <title>The Global Catalogue of Microorganisms (GCM) 10K type strain sequencing project: providing services to taxonomists for standard genome sequencing and annotation.</title>
        <authorList>
            <consortium name="The Broad Institute Genomics Platform"/>
            <consortium name="The Broad Institute Genome Sequencing Center for Infectious Disease"/>
            <person name="Wu L."/>
            <person name="Ma J."/>
        </authorList>
    </citation>
    <scope>NUCLEOTIDE SEQUENCE [LARGE SCALE GENOMIC DNA]</scope>
    <source>
        <strain evidence="7">CGMCC 4.7242</strain>
    </source>
</reference>
<feature type="transmembrane region" description="Helical" evidence="4">
    <location>
        <begin position="309"/>
        <end position="333"/>
    </location>
</feature>
<keyword evidence="4" id="KW-0472">Membrane</keyword>
<evidence type="ECO:0000259" key="5">
    <source>
        <dbReference type="SMART" id="SM00822"/>
    </source>
</evidence>
<proteinExistence type="inferred from homology"/>
<gene>
    <name evidence="6" type="ORF">ACFSGJ_01735</name>
</gene>
<dbReference type="InterPro" id="IPR020904">
    <property type="entry name" value="Sc_DH/Rdtase_CS"/>
</dbReference>
<evidence type="ECO:0000256" key="4">
    <source>
        <dbReference type="SAM" id="Phobius"/>
    </source>
</evidence>
<dbReference type="EMBL" id="JBHUGH010000002">
    <property type="protein sequence ID" value="MFD1910933.1"/>
    <property type="molecule type" value="Genomic_DNA"/>
</dbReference>
<comment type="similarity">
    <text evidence="1 3">Belongs to the short-chain dehydrogenases/reductases (SDR) family.</text>
</comment>
<dbReference type="Proteomes" id="UP001597353">
    <property type="component" value="Unassembled WGS sequence"/>
</dbReference>
<dbReference type="SUPFAM" id="SSF51735">
    <property type="entry name" value="NAD(P)-binding Rossmann-fold domains"/>
    <property type="match status" value="1"/>
</dbReference>
<keyword evidence="7" id="KW-1185">Reference proteome</keyword>
<dbReference type="PANTHER" id="PTHR44196">
    <property type="entry name" value="DEHYDROGENASE/REDUCTASE SDR FAMILY MEMBER 7B"/>
    <property type="match status" value="1"/>
</dbReference>
<dbReference type="NCBIfam" id="NF005495">
    <property type="entry name" value="PRK07109.1"/>
    <property type="match status" value="1"/>
</dbReference>
<dbReference type="InterPro" id="IPR057326">
    <property type="entry name" value="KR_dom"/>
</dbReference>
<dbReference type="PROSITE" id="PS00061">
    <property type="entry name" value="ADH_SHORT"/>
    <property type="match status" value="1"/>
</dbReference>
<dbReference type="InterPro" id="IPR002347">
    <property type="entry name" value="SDR_fam"/>
</dbReference>
<organism evidence="6 7">
    <name type="scientific">Halodurantibacterium flavum</name>
    <dbReference type="NCBI Taxonomy" id="1382802"/>
    <lineage>
        <taxon>Bacteria</taxon>
        <taxon>Pseudomonadati</taxon>
        <taxon>Pseudomonadota</taxon>
        <taxon>Alphaproteobacteria</taxon>
        <taxon>Rhodobacterales</taxon>
        <taxon>Paracoccaceae</taxon>
        <taxon>Halodurantibacterium</taxon>
    </lineage>
</organism>
<dbReference type="PRINTS" id="PR00080">
    <property type="entry name" value="SDRFAMILY"/>
</dbReference>
<feature type="domain" description="Ketoreductase" evidence="5">
    <location>
        <begin position="8"/>
        <end position="187"/>
    </location>
</feature>
<keyword evidence="4" id="KW-1133">Transmembrane helix</keyword>
<protein>
    <submittedName>
        <fullName evidence="6">SDR family oxidoreductase</fullName>
    </submittedName>
</protein>
<dbReference type="InterPro" id="IPR036291">
    <property type="entry name" value="NAD(P)-bd_dom_sf"/>
</dbReference>
<dbReference type="RefSeq" id="WP_390258972.1">
    <property type="nucleotide sequence ID" value="NZ_JBHUGH010000002.1"/>
</dbReference>
<evidence type="ECO:0000313" key="6">
    <source>
        <dbReference type="EMBL" id="MFD1910933.1"/>
    </source>
</evidence>
<keyword evidence="2" id="KW-0560">Oxidoreductase</keyword>
<evidence type="ECO:0000313" key="7">
    <source>
        <dbReference type="Proteomes" id="UP001597353"/>
    </source>
</evidence>
<dbReference type="Pfam" id="PF00106">
    <property type="entry name" value="adh_short"/>
    <property type="match status" value="1"/>
</dbReference>
<dbReference type="PANTHER" id="PTHR44196:SF1">
    <property type="entry name" value="DEHYDROGENASE_REDUCTASE SDR FAMILY MEMBER 7B"/>
    <property type="match status" value="1"/>
</dbReference>